<evidence type="ECO:0000256" key="4">
    <source>
        <dbReference type="ARBA" id="ARBA00022723"/>
    </source>
</evidence>
<dbReference type="Pfam" id="PF05822">
    <property type="entry name" value="UMPH-1"/>
    <property type="match status" value="1"/>
</dbReference>
<evidence type="ECO:0000256" key="8">
    <source>
        <dbReference type="ARBA" id="ARBA00023080"/>
    </source>
</evidence>
<proteinExistence type="inferred from homology"/>
<dbReference type="InterPro" id="IPR006434">
    <property type="entry name" value="Pyrimidine_nucleotidase_eu"/>
</dbReference>
<evidence type="ECO:0000256" key="2">
    <source>
        <dbReference type="ARBA" id="ARBA00008389"/>
    </source>
</evidence>
<dbReference type="SUPFAM" id="SSF56784">
    <property type="entry name" value="HAD-like"/>
    <property type="match status" value="1"/>
</dbReference>
<dbReference type="GO" id="GO:0005737">
    <property type="term" value="C:cytoplasm"/>
    <property type="evidence" value="ECO:0007669"/>
    <property type="project" value="UniProtKB-SubCell"/>
</dbReference>
<dbReference type="Gene3D" id="1.10.150.340">
    <property type="entry name" value="Pyrimidine 5'-nucleotidase (UMPH-1), N-terminal domain"/>
    <property type="match status" value="1"/>
</dbReference>
<sequence length="296" mass="34134">MNRIIFTQVPELGRSNVRVKDPVHVENALKTMMKDAQHKLQVIADFDWTLSKCTEDGKTCSTTHSVLGESKHMPEYYRTETRRLKDIYMPIEFDPTKTVEEKIPKMIEWYSKNHELLVTCHLTKQLITTMVRESRARLRDGCKEFFDQLHNMEIPLLLFSAGMGDIIKETIQQQATFYPENMKIVANFFKFDDTDKMVGFSGDLIHTFNKNENSVHSGDYFSNIRHRENLLLMGDSLGDLGMAKGADNVQCSLKIGFLNFQVDKNLDLYMQNFDIVIIEDESLDVLNGLVRAILGH</sequence>
<evidence type="ECO:0000313" key="11">
    <source>
        <dbReference type="Proteomes" id="UP000762676"/>
    </source>
</evidence>
<dbReference type="InterPro" id="IPR023214">
    <property type="entry name" value="HAD_sf"/>
</dbReference>
<dbReference type="SFLD" id="SFLDS00003">
    <property type="entry name" value="Haloacid_Dehalogenase"/>
    <property type="match status" value="1"/>
</dbReference>
<keyword evidence="5 9" id="KW-0547">Nucleotide-binding</keyword>
<dbReference type="SFLD" id="SFLDG01128">
    <property type="entry name" value="C1.4:_5'-Nucleotidase_Like"/>
    <property type="match status" value="1"/>
</dbReference>
<dbReference type="Proteomes" id="UP000762676">
    <property type="component" value="Unassembled WGS sequence"/>
</dbReference>
<name>A0AAV4EQ15_9GAST</name>
<evidence type="ECO:0000313" key="10">
    <source>
        <dbReference type="EMBL" id="GFR62999.1"/>
    </source>
</evidence>
<protein>
    <recommendedName>
        <fullName evidence="3 9">5'-nucleotidase</fullName>
        <ecNumber evidence="3 9">3.1.3.5</ecNumber>
    </recommendedName>
</protein>
<dbReference type="PANTHER" id="PTHR13045:SF0">
    <property type="entry name" value="7-METHYLGUANOSINE PHOSPHATE-SPECIFIC 5'-NUCLEOTIDASE"/>
    <property type="match status" value="1"/>
</dbReference>
<keyword evidence="8 9" id="KW-0546">Nucleotide metabolism</keyword>
<dbReference type="NCBIfam" id="TIGR01544">
    <property type="entry name" value="HAD-SF-IE"/>
    <property type="match status" value="1"/>
</dbReference>
<keyword evidence="7" id="KW-0460">Magnesium</keyword>
<dbReference type="PANTHER" id="PTHR13045">
    <property type="entry name" value="5'-NUCLEOTIDASE"/>
    <property type="match status" value="1"/>
</dbReference>
<dbReference type="FunFam" id="1.10.150.340:FF:000001">
    <property type="entry name" value="Cytosolic 5-nucleotidase 3-like"/>
    <property type="match status" value="1"/>
</dbReference>
<dbReference type="EMBL" id="BMAT01003824">
    <property type="protein sequence ID" value="GFR62999.1"/>
    <property type="molecule type" value="Genomic_DNA"/>
</dbReference>
<dbReference type="GO" id="GO:0009117">
    <property type="term" value="P:nucleotide metabolic process"/>
    <property type="evidence" value="ECO:0007669"/>
    <property type="project" value="UniProtKB-KW"/>
</dbReference>
<evidence type="ECO:0000256" key="9">
    <source>
        <dbReference type="RuleBase" id="RU361276"/>
    </source>
</evidence>
<accession>A0AAV4EQ15</accession>
<organism evidence="10 11">
    <name type="scientific">Elysia marginata</name>
    <dbReference type="NCBI Taxonomy" id="1093978"/>
    <lineage>
        <taxon>Eukaryota</taxon>
        <taxon>Metazoa</taxon>
        <taxon>Spiralia</taxon>
        <taxon>Lophotrochozoa</taxon>
        <taxon>Mollusca</taxon>
        <taxon>Gastropoda</taxon>
        <taxon>Heterobranchia</taxon>
        <taxon>Euthyneura</taxon>
        <taxon>Panpulmonata</taxon>
        <taxon>Sacoglossa</taxon>
        <taxon>Placobranchoidea</taxon>
        <taxon>Plakobranchidae</taxon>
        <taxon>Elysia</taxon>
    </lineage>
</organism>
<reference evidence="10 11" key="1">
    <citation type="journal article" date="2021" name="Elife">
        <title>Chloroplast acquisition without the gene transfer in kleptoplastic sea slugs, Plakobranchus ocellatus.</title>
        <authorList>
            <person name="Maeda T."/>
            <person name="Takahashi S."/>
            <person name="Yoshida T."/>
            <person name="Shimamura S."/>
            <person name="Takaki Y."/>
            <person name="Nagai Y."/>
            <person name="Toyoda A."/>
            <person name="Suzuki Y."/>
            <person name="Arimoto A."/>
            <person name="Ishii H."/>
            <person name="Satoh N."/>
            <person name="Nishiyama T."/>
            <person name="Hasebe M."/>
            <person name="Maruyama T."/>
            <person name="Minagawa J."/>
            <person name="Obokata J."/>
            <person name="Shigenobu S."/>
        </authorList>
    </citation>
    <scope>NUCLEOTIDE SEQUENCE [LARGE SCALE GENOMIC DNA]</scope>
</reference>
<dbReference type="Gene3D" id="3.40.50.1000">
    <property type="entry name" value="HAD superfamily/HAD-like"/>
    <property type="match status" value="1"/>
</dbReference>
<evidence type="ECO:0000256" key="5">
    <source>
        <dbReference type="ARBA" id="ARBA00022741"/>
    </source>
</evidence>
<dbReference type="EC" id="3.1.3.5" evidence="3 9"/>
<comment type="catalytic activity">
    <reaction evidence="1 9">
        <text>a ribonucleoside 5'-phosphate + H2O = a ribonucleoside + phosphate</text>
        <dbReference type="Rhea" id="RHEA:12484"/>
        <dbReference type="ChEBI" id="CHEBI:15377"/>
        <dbReference type="ChEBI" id="CHEBI:18254"/>
        <dbReference type="ChEBI" id="CHEBI:43474"/>
        <dbReference type="ChEBI" id="CHEBI:58043"/>
        <dbReference type="EC" id="3.1.3.5"/>
    </reaction>
</comment>
<evidence type="ECO:0000256" key="6">
    <source>
        <dbReference type="ARBA" id="ARBA00022801"/>
    </source>
</evidence>
<evidence type="ECO:0000256" key="1">
    <source>
        <dbReference type="ARBA" id="ARBA00000815"/>
    </source>
</evidence>
<keyword evidence="11" id="KW-1185">Reference proteome</keyword>
<dbReference type="GO" id="GO:0000166">
    <property type="term" value="F:nucleotide binding"/>
    <property type="evidence" value="ECO:0007669"/>
    <property type="project" value="UniProtKB-KW"/>
</dbReference>
<evidence type="ECO:0000256" key="3">
    <source>
        <dbReference type="ARBA" id="ARBA00012643"/>
    </source>
</evidence>
<keyword evidence="4" id="KW-0479">Metal-binding</keyword>
<keyword evidence="9" id="KW-0963">Cytoplasm</keyword>
<comment type="subcellular location">
    <subcellularLocation>
        <location evidence="9">Cytoplasm</location>
    </subcellularLocation>
</comment>
<dbReference type="GO" id="GO:0000287">
    <property type="term" value="F:magnesium ion binding"/>
    <property type="evidence" value="ECO:0007669"/>
    <property type="project" value="InterPro"/>
</dbReference>
<evidence type="ECO:0000256" key="7">
    <source>
        <dbReference type="ARBA" id="ARBA00022842"/>
    </source>
</evidence>
<dbReference type="InterPro" id="IPR036412">
    <property type="entry name" value="HAD-like_sf"/>
</dbReference>
<dbReference type="AlphaFoldDB" id="A0AAV4EQ15"/>
<gene>
    <name evidence="10" type="ORF">ElyMa_001884500</name>
</gene>
<comment type="similarity">
    <text evidence="2 9">Belongs to the pyrimidine 5'-nucleotidase family.</text>
</comment>
<comment type="caution">
    <text evidence="10">The sequence shown here is derived from an EMBL/GenBank/DDBJ whole genome shotgun (WGS) entry which is preliminary data.</text>
</comment>
<dbReference type="GO" id="GO:0008253">
    <property type="term" value="F:5'-nucleotidase activity"/>
    <property type="evidence" value="ECO:0007669"/>
    <property type="project" value="UniProtKB-EC"/>
</dbReference>
<keyword evidence="6 9" id="KW-0378">Hydrolase</keyword>